<evidence type="ECO:0000313" key="7">
    <source>
        <dbReference type="EMBL" id="VDK56757.1"/>
    </source>
</evidence>
<name>A0A0M3K6R0_ANISI</name>
<evidence type="ECO:0000256" key="2">
    <source>
        <dbReference type="ARBA" id="ARBA00022692"/>
    </source>
</evidence>
<dbReference type="Proteomes" id="UP000267096">
    <property type="component" value="Unassembled WGS sequence"/>
</dbReference>
<feature type="transmembrane region" description="Helical" evidence="5">
    <location>
        <begin position="73"/>
        <end position="95"/>
    </location>
</feature>
<evidence type="ECO:0000259" key="6">
    <source>
        <dbReference type="PROSITE" id="PS50262"/>
    </source>
</evidence>
<dbReference type="Pfam" id="PF00001">
    <property type="entry name" value="7tm_1"/>
    <property type="match status" value="1"/>
</dbReference>
<dbReference type="EMBL" id="UYRR01032772">
    <property type="protein sequence ID" value="VDK56757.1"/>
    <property type="molecule type" value="Genomic_DNA"/>
</dbReference>
<dbReference type="PROSITE" id="PS50262">
    <property type="entry name" value="G_PROTEIN_RECEP_F1_2"/>
    <property type="match status" value="1"/>
</dbReference>
<dbReference type="GO" id="GO:0016020">
    <property type="term" value="C:membrane"/>
    <property type="evidence" value="ECO:0007669"/>
    <property type="project" value="UniProtKB-SubCell"/>
</dbReference>
<reference evidence="9" key="1">
    <citation type="submission" date="2017-02" db="UniProtKB">
        <authorList>
            <consortium name="WormBaseParasite"/>
        </authorList>
    </citation>
    <scope>IDENTIFICATION</scope>
</reference>
<feature type="transmembrane region" description="Helical" evidence="5">
    <location>
        <begin position="238"/>
        <end position="261"/>
    </location>
</feature>
<dbReference type="CDD" id="cd14978">
    <property type="entry name" value="7tmA_FMRFamide_R-like"/>
    <property type="match status" value="1"/>
</dbReference>
<evidence type="ECO:0000256" key="5">
    <source>
        <dbReference type="SAM" id="Phobius"/>
    </source>
</evidence>
<evidence type="ECO:0000256" key="3">
    <source>
        <dbReference type="ARBA" id="ARBA00022989"/>
    </source>
</evidence>
<comment type="subcellular location">
    <subcellularLocation>
        <location evidence="1">Membrane</location>
    </subcellularLocation>
</comment>
<gene>
    <name evidence="7" type="ORF">ASIM_LOCUS16058</name>
</gene>
<proteinExistence type="predicted"/>
<dbReference type="AlphaFoldDB" id="A0A0M3K6R0"/>
<dbReference type="PANTHER" id="PTHR46709">
    <property type="entry name" value="PROTEIN CBG23488-RELATED"/>
    <property type="match status" value="1"/>
</dbReference>
<keyword evidence="8" id="KW-1185">Reference proteome</keyword>
<keyword evidence="3 5" id="KW-1133">Transmembrane helix</keyword>
<evidence type="ECO:0000313" key="9">
    <source>
        <dbReference type="WBParaSite" id="ASIM_0001665101-mRNA-1"/>
    </source>
</evidence>
<organism evidence="9">
    <name type="scientific">Anisakis simplex</name>
    <name type="common">Herring worm</name>
    <dbReference type="NCBI Taxonomy" id="6269"/>
    <lineage>
        <taxon>Eukaryota</taxon>
        <taxon>Metazoa</taxon>
        <taxon>Ecdysozoa</taxon>
        <taxon>Nematoda</taxon>
        <taxon>Chromadorea</taxon>
        <taxon>Rhabditida</taxon>
        <taxon>Spirurina</taxon>
        <taxon>Ascaridomorpha</taxon>
        <taxon>Ascaridoidea</taxon>
        <taxon>Anisakidae</taxon>
        <taxon>Anisakis</taxon>
        <taxon>Anisakis simplex complex</taxon>
    </lineage>
</organism>
<evidence type="ECO:0000256" key="1">
    <source>
        <dbReference type="ARBA" id="ARBA00004370"/>
    </source>
</evidence>
<feature type="transmembrane region" description="Helical" evidence="5">
    <location>
        <begin position="28"/>
        <end position="61"/>
    </location>
</feature>
<accession>A0A0M3K6R0</accession>
<keyword evidence="4 5" id="KW-0472">Membrane</keyword>
<feature type="transmembrane region" description="Helical" evidence="5">
    <location>
        <begin position="170"/>
        <end position="189"/>
    </location>
</feature>
<feature type="transmembrane region" description="Helical" evidence="5">
    <location>
        <begin position="116"/>
        <end position="133"/>
    </location>
</feature>
<feature type="transmembrane region" description="Helical" evidence="5">
    <location>
        <begin position="273"/>
        <end position="295"/>
    </location>
</feature>
<dbReference type="OrthoDB" id="5787203at2759"/>
<dbReference type="GO" id="GO:0004930">
    <property type="term" value="F:G protein-coupled receptor activity"/>
    <property type="evidence" value="ECO:0007669"/>
    <property type="project" value="InterPro"/>
</dbReference>
<keyword evidence="2 5" id="KW-0812">Transmembrane</keyword>
<evidence type="ECO:0000256" key="4">
    <source>
        <dbReference type="ARBA" id="ARBA00023136"/>
    </source>
</evidence>
<dbReference type="InterPro" id="IPR000276">
    <property type="entry name" value="GPCR_Rhodpsn"/>
</dbReference>
<dbReference type="WBParaSite" id="ASIM_0001665101-mRNA-1">
    <property type="protein sequence ID" value="ASIM_0001665101-mRNA-1"/>
    <property type="gene ID" value="ASIM_0001665101"/>
</dbReference>
<dbReference type="SUPFAM" id="SSF81321">
    <property type="entry name" value="Family A G protein-coupled receptor-like"/>
    <property type="match status" value="1"/>
</dbReference>
<sequence length="371" mass="43103">MSILQNGVIFYVFSTSRKLRRQNYVNPVLLAMFDIVVSVCYIALMSVHVLALAYEIVWLMFIWHEYVRVVYCLQHVAMTISNFLLVIASVERYLAISTRNVQKRVLVTLVRNRRSVFSFIVVLSLLFKATMYFETAVLHLEHCPVMERILVIRVSYGKTSDMVRFWMRKLFTIILPFILLAFCNWRIVAQLRQRRSAWKESIRREIMRKNGMTTSPPPNAEWKRYAEKKGVRIATRTLVMVVGCYLLSNSVTTIINVWEFVDGETFKYKNFYAYLYASDIAALLTVVGCALRLPIYAINDHRIRKAIFRAFLRCRYRRVERLRDEVTADNLEKWSVIIVSNSLRSNLTGATGVLAAQVCSGCSADRRIVKA</sequence>
<reference evidence="7 8" key="2">
    <citation type="submission" date="2018-11" db="EMBL/GenBank/DDBJ databases">
        <authorList>
            <consortium name="Pathogen Informatics"/>
        </authorList>
    </citation>
    <scope>NUCLEOTIDE SEQUENCE [LARGE SCALE GENOMIC DNA]</scope>
</reference>
<feature type="domain" description="G-protein coupled receptors family 1 profile" evidence="6">
    <location>
        <begin position="5"/>
        <end position="296"/>
    </location>
</feature>
<evidence type="ECO:0000313" key="8">
    <source>
        <dbReference type="Proteomes" id="UP000267096"/>
    </source>
</evidence>
<protein>
    <submittedName>
        <fullName evidence="9">G_PROTEIN_RECEP_F1_2 domain-containing protein</fullName>
    </submittedName>
</protein>
<dbReference type="Gene3D" id="1.20.1070.10">
    <property type="entry name" value="Rhodopsin 7-helix transmembrane proteins"/>
    <property type="match status" value="1"/>
</dbReference>
<dbReference type="InterPro" id="IPR017452">
    <property type="entry name" value="GPCR_Rhodpsn_7TM"/>
</dbReference>